<sequence>MKPATPQNVVDLYFMDARSKLIDIAAFMDRVENAGLKDDFRYQAFLNALKELGEGERTKSVLESLSDPTKELIPEATTKAACGAWPGMDSL</sequence>
<dbReference type="RefSeq" id="WP_200358501.1">
    <property type="nucleotide sequence ID" value="NZ_JAENIL010000066.1"/>
</dbReference>
<keyword evidence="2" id="KW-1185">Reference proteome</keyword>
<name>A0A934S0E8_9BACT</name>
<protein>
    <submittedName>
        <fullName evidence="1">Uncharacterized protein</fullName>
    </submittedName>
</protein>
<accession>A0A934S0E8</accession>
<evidence type="ECO:0000313" key="1">
    <source>
        <dbReference type="EMBL" id="MBK1880016.1"/>
    </source>
</evidence>
<dbReference type="EMBL" id="JAENIL010000066">
    <property type="protein sequence ID" value="MBK1880016.1"/>
    <property type="molecule type" value="Genomic_DNA"/>
</dbReference>
<comment type="caution">
    <text evidence="1">The sequence shown here is derived from an EMBL/GenBank/DDBJ whole genome shotgun (WGS) entry which is preliminary data.</text>
</comment>
<dbReference type="AlphaFoldDB" id="A0A934S0E8"/>
<dbReference type="Proteomes" id="UP000617628">
    <property type="component" value="Unassembled WGS sequence"/>
</dbReference>
<proteinExistence type="predicted"/>
<reference evidence="1" key="1">
    <citation type="submission" date="2021-01" db="EMBL/GenBank/DDBJ databases">
        <title>Modified the classification status of verrucomicrobia.</title>
        <authorList>
            <person name="Feng X."/>
        </authorList>
    </citation>
    <scope>NUCLEOTIDE SEQUENCE</scope>
    <source>
        <strain evidence="1">KCTC 13126</strain>
    </source>
</reference>
<gene>
    <name evidence="1" type="ORF">JIN87_24240</name>
</gene>
<organism evidence="1 2">
    <name type="scientific">Pelagicoccus mobilis</name>
    <dbReference type="NCBI Taxonomy" id="415221"/>
    <lineage>
        <taxon>Bacteria</taxon>
        <taxon>Pseudomonadati</taxon>
        <taxon>Verrucomicrobiota</taxon>
        <taxon>Opitutia</taxon>
        <taxon>Puniceicoccales</taxon>
        <taxon>Pelagicoccaceae</taxon>
        <taxon>Pelagicoccus</taxon>
    </lineage>
</organism>
<evidence type="ECO:0000313" key="2">
    <source>
        <dbReference type="Proteomes" id="UP000617628"/>
    </source>
</evidence>